<evidence type="ECO:0000313" key="3">
    <source>
        <dbReference type="EMBL" id="MFB9107515.1"/>
    </source>
</evidence>
<dbReference type="Gene3D" id="3.40.50.300">
    <property type="entry name" value="P-loop containing nucleotide triphosphate hydrolases"/>
    <property type="match status" value="1"/>
</dbReference>
<comment type="caution">
    <text evidence="3">The sequence shown here is derived from an EMBL/GenBank/DDBJ whole genome shotgun (WGS) entry which is preliminary data.</text>
</comment>
<reference evidence="3 4" key="1">
    <citation type="submission" date="2024-09" db="EMBL/GenBank/DDBJ databases">
        <authorList>
            <person name="Sun Q."/>
            <person name="Mori K."/>
        </authorList>
    </citation>
    <scope>NUCLEOTIDE SEQUENCE [LARGE SCALE GENOMIC DNA]</scope>
    <source>
        <strain evidence="3 4">CECT 8365</strain>
    </source>
</reference>
<dbReference type="InterPro" id="IPR030974">
    <property type="entry name" value="Restrict_AAA"/>
</dbReference>
<dbReference type="RefSeq" id="WP_278009204.1">
    <property type="nucleotide sequence ID" value="NZ_CP121112.1"/>
</dbReference>
<evidence type="ECO:0000259" key="2">
    <source>
        <dbReference type="Pfam" id="PF13304"/>
    </source>
</evidence>
<dbReference type="EMBL" id="JBHMFE010000008">
    <property type="protein sequence ID" value="MFB9107515.1"/>
    <property type="molecule type" value="Genomic_DNA"/>
</dbReference>
<name>A0ABV5H6I7_9FLAO</name>
<dbReference type="PANTHER" id="PTHR32182">
    <property type="entry name" value="DNA REPLICATION AND REPAIR PROTEIN RECF"/>
    <property type="match status" value="1"/>
</dbReference>
<evidence type="ECO:0000313" key="4">
    <source>
        <dbReference type="Proteomes" id="UP001589562"/>
    </source>
</evidence>
<dbReference type="InterPro" id="IPR003959">
    <property type="entry name" value="ATPase_AAA_core"/>
</dbReference>
<feature type="coiled-coil region" evidence="1">
    <location>
        <begin position="482"/>
        <end position="513"/>
    </location>
</feature>
<dbReference type="NCBIfam" id="TIGR04435">
    <property type="entry name" value="restrict_AAA_1"/>
    <property type="match status" value="1"/>
</dbReference>
<organism evidence="3 4">
    <name type="scientific">Flavobacterium gyeonganense</name>
    <dbReference type="NCBI Taxonomy" id="1310418"/>
    <lineage>
        <taxon>Bacteria</taxon>
        <taxon>Pseudomonadati</taxon>
        <taxon>Bacteroidota</taxon>
        <taxon>Flavobacteriia</taxon>
        <taxon>Flavobacteriales</taxon>
        <taxon>Flavobacteriaceae</taxon>
        <taxon>Flavobacterium</taxon>
    </lineage>
</organism>
<dbReference type="Pfam" id="PF13304">
    <property type="entry name" value="AAA_21"/>
    <property type="match status" value="1"/>
</dbReference>
<dbReference type="Proteomes" id="UP001589562">
    <property type="component" value="Unassembled WGS sequence"/>
</dbReference>
<accession>A0ABV5H6I7</accession>
<keyword evidence="1" id="KW-0175">Coiled coil</keyword>
<evidence type="ECO:0000256" key="1">
    <source>
        <dbReference type="SAM" id="Coils"/>
    </source>
</evidence>
<dbReference type="PANTHER" id="PTHR32182:SF25">
    <property type="entry name" value="SLR1056 PROTEIN"/>
    <property type="match status" value="1"/>
</dbReference>
<protein>
    <submittedName>
        <fullName evidence="3">Restriction system-associated AAA family ATPase</fullName>
    </submittedName>
</protein>
<feature type="domain" description="ATPase AAA-type core" evidence="2">
    <location>
        <begin position="300"/>
        <end position="429"/>
    </location>
</feature>
<keyword evidence="4" id="KW-1185">Reference proteome</keyword>
<dbReference type="SUPFAM" id="SSF52540">
    <property type="entry name" value="P-loop containing nucleoside triphosphate hydrolases"/>
    <property type="match status" value="1"/>
</dbReference>
<sequence length="570" mass="66537">MKLLRLKLNDSFRSLPEGFELIFREDDERLYRNLNEPICLVGINGSGKSNVLEALGEIFSYLDQTFLKFVKQHSDITLINSFELEYLLPLSWDMEFITADSEITLDTEFVHIKIIKHKDYLPSFYWVFKSEEHPIALGMKSILPKRIIGYSSGQNELLSIPFTRIKFRYYNTLIQEYKSTYRDNVEYSRLRYIDYEENSSILLANFLMAKGNEADILKETILIEDIDSFDLIINRNTHKRGTLPIDVDINKLLEFFESKSTNKLVIASDITKHTFENIENLKKELQNNFVDAAGLYTLLKRIGYLNLNFVDKGKIDDLLVSDIEIYNNYDIADFNPTKKLFQISEVRVRKNNVDYPINYKNLSDGEHQFIHVIGTLLMFKDETSLFLFDEPETHFNPQWKYDYTETFKKVTNSHKSQILMTTHDPVLLSGLSKENVVIFNKPNQNVERTYKPDKDLKGMGVDAILTSEIFGLNSTLDSETLNDMIERRKLLVKQEKSNLNEEENEELTKLSQSLKDIDFNKPFADPLYKDFIMALEDLDVYKQADISQAEIKEREEIAKLIMKKLNENGL</sequence>
<gene>
    <name evidence="3" type="ORF">ACFFVK_02920</name>
</gene>
<proteinExistence type="predicted"/>
<dbReference type="InterPro" id="IPR027417">
    <property type="entry name" value="P-loop_NTPase"/>
</dbReference>